<reference evidence="2" key="3">
    <citation type="submission" date="2020-12" db="UniProtKB">
        <authorList>
            <consortium name="EnsemblPlants"/>
        </authorList>
    </citation>
    <scope>IDENTIFICATION</scope>
</reference>
<evidence type="ECO:0000313" key="1">
    <source>
        <dbReference type="EMBL" id="PNR29386.1"/>
    </source>
</evidence>
<evidence type="ECO:0000313" key="2">
    <source>
        <dbReference type="EnsemblPlants" id="Pp3c23_14690V3.1"/>
    </source>
</evidence>
<dbReference type="AlphaFoldDB" id="A0A2K1IJD2"/>
<proteinExistence type="predicted"/>
<dbReference type="InParanoid" id="A0A2K1IJD2"/>
<reference evidence="1 3" key="1">
    <citation type="journal article" date="2008" name="Science">
        <title>The Physcomitrella genome reveals evolutionary insights into the conquest of land by plants.</title>
        <authorList>
            <person name="Rensing S."/>
            <person name="Lang D."/>
            <person name="Zimmer A."/>
            <person name="Terry A."/>
            <person name="Salamov A."/>
            <person name="Shapiro H."/>
            <person name="Nishiyama T."/>
            <person name="Perroud P.-F."/>
            <person name="Lindquist E."/>
            <person name="Kamisugi Y."/>
            <person name="Tanahashi T."/>
            <person name="Sakakibara K."/>
            <person name="Fujita T."/>
            <person name="Oishi K."/>
            <person name="Shin-I T."/>
            <person name="Kuroki Y."/>
            <person name="Toyoda A."/>
            <person name="Suzuki Y."/>
            <person name="Hashimoto A."/>
            <person name="Yamaguchi K."/>
            <person name="Sugano A."/>
            <person name="Kohara Y."/>
            <person name="Fujiyama A."/>
            <person name="Anterola A."/>
            <person name="Aoki S."/>
            <person name="Ashton N."/>
            <person name="Barbazuk W.B."/>
            <person name="Barker E."/>
            <person name="Bennetzen J."/>
            <person name="Bezanilla M."/>
            <person name="Blankenship R."/>
            <person name="Cho S.H."/>
            <person name="Dutcher S."/>
            <person name="Estelle M."/>
            <person name="Fawcett J.A."/>
            <person name="Gundlach H."/>
            <person name="Hanada K."/>
            <person name="Heyl A."/>
            <person name="Hicks K.A."/>
            <person name="Hugh J."/>
            <person name="Lohr M."/>
            <person name="Mayer K."/>
            <person name="Melkozernov A."/>
            <person name="Murata T."/>
            <person name="Nelson D."/>
            <person name="Pils B."/>
            <person name="Prigge M."/>
            <person name="Reiss B."/>
            <person name="Renner T."/>
            <person name="Rombauts S."/>
            <person name="Rushton P."/>
            <person name="Sanderfoot A."/>
            <person name="Schween G."/>
            <person name="Shiu S.-H."/>
            <person name="Stueber K."/>
            <person name="Theodoulou F.L."/>
            <person name="Tu H."/>
            <person name="Van de Peer Y."/>
            <person name="Verrier P.J."/>
            <person name="Waters E."/>
            <person name="Wood A."/>
            <person name="Yang L."/>
            <person name="Cove D."/>
            <person name="Cuming A."/>
            <person name="Hasebe M."/>
            <person name="Lucas S."/>
            <person name="Mishler D.B."/>
            <person name="Reski R."/>
            <person name="Grigoriev I."/>
            <person name="Quatrano R.S."/>
            <person name="Boore J.L."/>
        </authorList>
    </citation>
    <scope>NUCLEOTIDE SEQUENCE [LARGE SCALE GENOMIC DNA]</scope>
    <source>
        <strain evidence="2 3">cv. Gransden 2004</strain>
    </source>
</reference>
<dbReference type="PaxDb" id="3218-PP1S156_35V6.1"/>
<dbReference type="Gramene" id="Pp3c23_14690V3.1">
    <property type="protein sequence ID" value="Pp3c23_14690V3.1"/>
    <property type="gene ID" value="Pp3c23_14690"/>
</dbReference>
<name>A0A2K1IJD2_PHYPA</name>
<accession>A0A2K1IJD2</accession>
<organism evidence="1">
    <name type="scientific">Physcomitrium patens</name>
    <name type="common">Spreading-leaved earth moss</name>
    <name type="synonym">Physcomitrella patens</name>
    <dbReference type="NCBI Taxonomy" id="3218"/>
    <lineage>
        <taxon>Eukaryota</taxon>
        <taxon>Viridiplantae</taxon>
        <taxon>Streptophyta</taxon>
        <taxon>Embryophyta</taxon>
        <taxon>Bryophyta</taxon>
        <taxon>Bryophytina</taxon>
        <taxon>Bryopsida</taxon>
        <taxon>Funariidae</taxon>
        <taxon>Funariales</taxon>
        <taxon>Funariaceae</taxon>
        <taxon>Physcomitrium</taxon>
    </lineage>
</organism>
<protein>
    <submittedName>
        <fullName evidence="1 2">Uncharacterized protein</fullName>
    </submittedName>
</protein>
<reference evidence="1 3" key="2">
    <citation type="journal article" date="2018" name="Plant J.">
        <title>The Physcomitrella patens chromosome-scale assembly reveals moss genome structure and evolution.</title>
        <authorList>
            <person name="Lang D."/>
            <person name="Ullrich K.K."/>
            <person name="Murat F."/>
            <person name="Fuchs J."/>
            <person name="Jenkins J."/>
            <person name="Haas F.B."/>
            <person name="Piednoel M."/>
            <person name="Gundlach H."/>
            <person name="Van Bel M."/>
            <person name="Meyberg R."/>
            <person name="Vives C."/>
            <person name="Morata J."/>
            <person name="Symeonidi A."/>
            <person name="Hiss M."/>
            <person name="Muchero W."/>
            <person name="Kamisugi Y."/>
            <person name="Saleh O."/>
            <person name="Blanc G."/>
            <person name="Decker E.L."/>
            <person name="van Gessel N."/>
            <person name="Grimwood J."/>
            <person name="Hayes R.D."/>
            <person name="Graham S.W."/>
            <person name="Gunter L.E."/>
            <person name="McDaniel S.F."/>
            <person name="Hoernstein S.N.W."/>
            <person name="Larsson A."/>
            <person name="Li F.W."/>
            <person name="Perroud P.F."/>
            <person name="Phillips J."/>
            <person name="Ranjan P."/>
            <person name="Rokshar D.S."/>
            <person name="Rothfels C.J."/>
            <person name="Schneider L."/>
            <person name="Shu S."/>
            <person name="Stevenson D.W."/>
            <person name="Thummler F."/>
            <person name="Tillich M."/>
            <person name="Villarreal Aguilar J.C."/>
            <person name="Widiez T."/>
            <person name="Wong G.K."/>
            <person name="Wymore A."/>
            <person name="Zhang Y."/>
            <person name="Zimmer A.D."/>
            <person name="Quatrano R.S."/>
            <person name="Mayer K.F.X."/>
            <person name="Goodstein D."/>
            <person name="Casacuberta J.M."/>
            <person name="Vandepoele K."/>
            <person name="Reski R."/>
            <person name="Cuming A.C."/>
            <person name="Tuskan G.A."/>
            <person name="Maumus F."/>
            <person name="Salse J."/>
            <person name="Schmutz J."/>
            <person name="Rensing S.A."/>
        </authorList>
    </citation>
    <scope>NUCLEOTIDE SEQUENCE [LARGE SCALE GENOMIC DNA]</scope>
    <source>
        <strain evidence="2 3">cv. Gransden 2004</strain>
    </source>
</reference>
<dbReference type="EnsemblPlants" id="Pp3c23_14690V3.1">
    <property type="protein sequence ID" value="Pp3c23_14690V3.1"/>
    <property type="gene ID" value="Pp3c23_14690"/>
</dbReference>
<keyword evidence="3" id="KW-1185">Reference proteome</keyword>
<sequence>MTGLSIVAVQVKEQTVTKLPMSVHLLPGELIYKLNISSSNSLHLRKHQGEHLCEQLVDRKHFLQNISKEKGYERKISERQ</sequence>
<evidence type="ECO:0000313" key="3">
    <source>
        <dbReference type="Proteomes" id="UP000006727"/>
    </source>
</evidence>
<dbReference type="Proteomes" id="UP000006727">
    <property type="component" value="Chromosome 23"/>
</dbReference>
<gene>
    <name evidence="1" type="ORF">PHYPA_028079</name>
</gene>
<dbReference type="EMBL" id="ABEU02000023">
    <property type="protein sequence ID" value="PNR29386.1"/>
    <property type="molecule type" value="Genomic_DNA"/>
</dbReference>